<evidence type="ECO:0000256" key="1">
    <source>
        <dbReference type="SAM" id="SignalP"/>
    </source>
</evidence>
<dbReference type="InterPro" id="IPR046209">
    <property type="entry name" value="DUF6242_N"/>
</dbReference>
<evidence type="ECO:0008006" key="6">
    <source>
        <dbReference type="Google" id="ProtNLM"/>
    </source>
</evidence>
<feature type="domain" description="DUF6242" evidence="3">
    <location>
        <begin position="153"/>
        <end position="463"/>
    </location>
</feature>
<dbReference type="Proteomes" id="UP000030101">
    <property type="component" value="Unassembled WGS sequence"/>
</dbReference>
<comment type="caution">
    <text evidence="4">The sequence shown here is derived from an EMBL/GenBank/DDBJ whole genome shotgun (WGS) entry which is preliminary data.</text>
</comment>
<dbReference type="Pfam" id="PF25852">
    <property type="entry name" value="DUF6242_C"/>
    <property type="match status" value="1"/>
</dbReference>
<feature type="signal peptide" evidence="1">
    <location>
        <begin position="1"/>
        <end position="22"/>
    </location>
</feature>
<feature type="chain" id="PRO_5046735342" description="Exo-alpha-sialidase" evidence="1">
    <location>
        <begin position="23"/>
        <end position="464"/>
    </location>
</feature>
<dbReference type="RefSeq" id="WP_152567489.1">
    <property type="nucleotide sequence ID" value="NZ_JQZV01000013.1"/>
</dbReference>
<name>A0ABR4XJ03_9PORP</name>
<keyword evidence="1" id="KW-0732">Signal</keyword>
<evidence type="ECO:0000313" key="5">
    <source>
        <dbReference type="Proteomes" id="UP000030101"/>
    </source>
</evidence>
<evidence type="ECO:0000259" key="3">
    <source>
        <dbReference type="Pfam" id="PF25852"/>
    </source>
</evidence>
<dbReference type="SUPFAM" id="SSF110296">
    <property type="entry name" value="Oligoxyloglucan reducing end-specific cellobiohydrolase"/>
    <property type="match status" value="1"/>
</dbReference>
<dbReference type="InterPro" id="IPR058667">
    <property type="entry name" value="DUF6242_C"/>
</dbReference>
<gene>
    <name evidence="4" type="ORF">HQ43_06125</name>
</gene>
<reference evidence="4 5" key="1">
    <citation type="submission" date="2014-08" db="EMBL/GenBank/DDBJ databases">
        <title>Porphyromonas canoris strain:OH2762 Genome sequencing.</title>
        <authorList>
            <person name="Wallis C."/>
            <person name="Deusch O."/>
            <person name="O'Flynn C."/>
            <person name="Davis I."/>
            <person name="Jospin G."/>
            <person name="Darling A.E."/>
            <person name="Coil D.A."/>
            <person name="Alexiev A."/>
            <person name="Horsfall A."/>
            <person name="Kirkwood N."/>
            <person name="Harris S."/>
            <person name="Eisen J.A."/>
        </authorList>
    </citation>
    <scope>NUCLEOTIDE SEQUENCE [LARGE SCALE GENOMIC DNA]</scope>
    <source>
        <strain evidence="5">COT-108 OH2762</strain>
    </source>
</reference>
<proteinExistence type="predicted"/>
<sequence>MKYIHKTSWLFLVLLILSGVSACNEKTPGVRKPDPNPGLQVPHYVNIQIKENDVFSQTKFTIDHFNRKIYNSVRLPYKTELDTVFLRMMISSETKVEIKNLTTNETFPWTVEKMNSKSVKVKGGKLELLLSANINGVNKTEKYLMNINVYSYDPNVITWEKKENVLPVAAADSKFITLNKTLYWVALDKHAKFHLYEVLSVESYNFRKVEGTGDMPAILPHTLTQDTHGRVWGMAKDGEIYSSSDLKIWEKIQKPDAALAWTSILYDANLKGSTGEVKMLLVGEIGGAYKIWTAAPASMPAILTDITNEHFPVRNALVRTVVEAGIKRANLIGGTDRLGRPVENLFFTADGKGWGEIKFRGKGFNAPVRGATLIEKGGRIYIAGGEYAIISDDKSRLNLFHSDDNGASWTKMTQEKTQATGFNVTSGMSGIISTDGEDDVFFFLGGIAEDKPTADAWRGYIKKN</sequence>
<dbReference type="PROSITE" id="PS51257">
    <property type="entry name" value="PROKAR_LIPOPROTEIN"/>
    <property type="match status" value="1"/>
</dbReference>
<protein>
    <recommendedName>
        <fullName evidence="6">Exo-alpha-sialidase</fullName>
    </recommendedName>
</protein>
<dbReference type="Pfam" id="PF19755">
    <property type="entry name" value="DUF6242"/>
    <property type="match status" value="1"/>
</dbReference>
<dbReference type="CDD" id="cd15482">
    <property type="entry name" value="Sialidase_non-viral"/>
    <property type="match status" value="1"/>
</dbReference>
<feature type="domain" description="DUF6242" evidence="2">
    <location>
        <begin position="54"/>
        <end position="146"/>
    </location>
</feature>
<accession>A0ABR4XJ03</accession>
<keyword evidence="5" id="KW-1185">Reference proteome</keyword>
<dbReference type="EMBL" id="JQZV01000013">
    <property type="protein sequence ID" value="KGN91675.1"/>
    <property type="molecule type" value="Genomic_DNA"/>
</dbReference>
<organism evidence="4 5">
    <name type="scientific">Porphyromonas canoris</name>
    <dbReference type="NCBI Taxonomy" id="36875"/>
    <lineage>
        <taxon>Bacteria</taxon>
        <taxon>Pseudomonadati</taxon>
        <taxon>Bacteroidota</taxon>
        <taxon>Bacteroidia</taxon>
        <taxon>Bacteroidales</taxon>
        <taxon>Porphyromonadaceae</taxon>
        <taxon>Porphyromonas</taxon>
    </lineage>
</organism>
<evidence type="ECO:0000259" key="2">
    <source>
        <dbReference type="Pfam" id="PF19755"/>
    </source>
</evidence>
<evidence type="ECO:0000313" key="4">
    <source>
        <dbReference type="EMBL" id="KGN91675.1"/>
    </source>
</evidence>